<feature type="compositionally biased region" description="Gly residues" evidence="1">
    <location>
        <begin position="164"/>
        <end position="176"/>
    </location>
</feature>
<dbReference type="InterPro" id="IPR007922">
    <property type="entry name" value="DciA-like"/>
</dbReference>
<feature type="compositionally biased region" description="Basic and acidic residues" evidence="1">
    <location>
        <begin position="38"/>
        <end position="53"/>
    </location>
</feature>
<dbReference type="Proteomes" id="UP000525686">
    <property type="component" value="Unassembled WGS sequence"/>
</dbReference>
<gene>
    <name evidence="2" type="ORF">H3146_13345</name>
</gene>
<protein>
    <submittedName>
        <fullName evidence="2">DUF721 domain-containing protein</fullName>
    </submittedName>
</protein>
<feature type="region of interest" description="Disordered" evidence="1">
    <location>
        <begin position="38"/>
        <end position="71"/>
    </location>
</feature>
<feature type="region of interest" description="Disordered" evidence="1">
    <location>
        <begin position="1"/>
        <end position="23"/>
    </location>
</feature>
<evidence type="ECO:0000313" key="2">
    <source>
        <dbReference type="EMBL" id="MBB1254338.1"/>
    </source>
</evidence>
<evidence type="ECO:0000313" key="3">
    <source>
        <dbReference type="Proteomes" id="UP000525686"/>
    </source>
</evidence>
<dbReference type="PANTHER" id="PTHR36456">
    <property type="entry name" value="UPF0232 PROTEIN SCO3875"/>
    <property type="match status" value="1"/>
</dbReference>
<name>A0A7W3ZN37_9ACTN</name>
<accession>A0A7W3ZN37</accession>
<sequence length="182" mass="19308">MTGGTEPTGGTGAAGGPAVPEPTGLDLARVALFAAKERARERGEVSRQREQVRHGGGPRSGARRDGRDPLPLGAAIERLKSERGWEMPMAVGGVAGRWPELVGAKNAEHWQPDGYDEETRVLRVRCDTAAWATELRRLAPVLVRRLNEELGNGTVLAIEVLAPGGRGGRGGPGGSGRAPRRW</sequence>
<feature type="compositionally biased region" description="Gly residues" evidence="1">
    <location>
        <begin position="1"/>
        <end position="15"/>
    </location>
</feature>
<dbReference type="AlphaFoldDB" id="A0A7W3ZN37"/>
<dbReference type="EMBL" id="JABJWZ010000104">
    <property type="protein sequence ID" value="MBB1254338.1"/>
    <property type="molecule type" value="Genomic_DNA"/>
</dbReference>
<dbReference type="PANTHER" id="PTHR36456:SF1">
    <property type="entry name" value="UPF0232 PROTEIN SCO3875"/>
    <property type="match status" value="1"/>
</dbReference>
<dbReference type="RefSeq" id="WP_181354476.1">
    <property type="nucleotide sequence ID" value="NZ_JABJWZ010000104.1"/>
</dbReference>
<reference evidence="3" key="1">
    <citation type="submission" date="2020-05" db="EMBL/GenBank/DDBJ databases">
        <title>Classification of alakaliphilic streptomycetes isolated from an alkaline soil next to Lonar Crater, India and a proposal for the recognition of Streptomyces alkaliterrae sp. nov.</title>
        <authorList>
            <person name="Golinska P."/>
        </authorList>
    </citation>
    <scope>NUCLEOTIDE SEQUENCE [LARGE SCALE GENOMIC DNA]</scope>
    <source>
        <strain evidence="3">OF3</strain>
    </source>
</reference>
<evidence type="ECO:0000256" key="1">
    <source>
        <dbReference type="SAM" id="MobiDB-lite"/>
    </source>
</evidence>
<feature type="region of interest" description="Disordered" evidence="1">
    <location>
        <begin position="163"/>
        <end position="182"/>
    </location>
</feature>
<dbReference type="Pfam" id="PF05258">
    <property type="entry name" value="DciA"/>
    <property type="match status" value="1"/>
</dbReference>
<proteinExistence type="predicted"/>
<organism evidence="2 3">
    <name type="scientific">Streptomyces alkaliterrae</name>
    <dbReference type="NCBI Taxonomy" id="2213162"/>
    <lineage>
        <taxon>Bacteria</taxon>
        <taxon>Bacillati</taxon>
        <taxon>Actinomycetota</taxon>
        <taxon>Actinomycetes</taxon>
        <taxon>Kitasatosporales</taxon>
        <taxon>Streptomycetaceae</taxon>
        <taxon>Streptomyces</taxon>
    </lineage>
</organism>
<comment type="caution">
    <text evidence="2">The sequence shown here is derived from an EMBL/GenBank/DDBJ whole genome shotgun (WGS) entry which is preliminary data.</text>
</comment>